<dbReference type="AlphaFoldDB" id="A0A1B9H319"/>
<dbReference type="EMBL" id="KV700122">
    <property type="protein sequence ID" value="OCF37668.1"/>
    <property type="molecule type" value="Genomic_DNA"/>
</dbReference>
<sequence>MSDPEYDDYDVFFEDPETLNYLADAETKAIQASQAPAPVPGPSKASTTTTTRFTPRYDHVLAKPKNSPAKKHLNNNAGVASGSTSRNKVKEPRPINTEPGVKSSGFGWEEGGKRSMEGNVERHIETIKKREAYWGGKADEEESAPPDVVMDGSGRYELGGLGTGSGDEAIITDTRRAQPAALSESLGLAGPTHGVRKFTSEDAVAARRRAMAAAAAAGNATAGPSVPNPAPSQGPLPPRQPISRSNSASSSSRGATPGPQNGFNRPNHTSGPTLHTTNNSANQPQANGQKFGSTRALSRSQSAGAQIFHHRPGNAVAGPSRLPTIPSQSSPRDPGHNDDGVPPASQGSLARSAAIALEAERKKREAAEAELAALKAARLSASRDLSVRHSQEVSRSDSTGGNGDSERRIKELQQQVWAAKGEAETMRRAQREEQQRHLAELEKLRASIQEKDSEIKEREVQQKKALESMKHQAVFSNHAVLNSAVKARQQSQRLPGASQSQFRPMPTPMRNGSPGRRRSDAADVEFTPLVKSVKGKGKAIASTPVPAFGGFNNAFFATPTAGPRAKRQKTTDVSPHISPSKAATPSPFQGSPSKSQHRASSPMLGDEDEGDGHAGVDWGINDDAANGMLVDDQQAEGRKDEKAEVSAELSIALSITKADNELWQLLYHLFSHVAVSAFQTSMGYLTEPTIYRIMNYRPPAHFEAHALYAQSCADLLQACAELESSYEQLVEVVTRALGDMLTYMVNIIKDGVKVSSRELAALQCIINLLGTTTLMFPTVTRALASTSITESCRDLVNAIFLDVTVLKKLRSLLAEGQQGSTEDSSDDGLKDREAGPQINWHLELVDVLVELCEAMSLQAEGSVWQGDELVDIILGLTSMKQDSFTVQRGIELFYTSACRGNFRPLITWSEKHRLPGSPDQSPLVERMSRYLINPHLSATEEAVLKMNLLICRGLCMLAMSHPDAVILMGQRSILVAALVTVLQRESTTLYGIHAYLRSPEDALSLLIPALSLLHHMVFPSPGPSSATLPSSAAQPIGQFHDPTANPNLDDQPVGIDLSERLHAAAASREFNGLQHMFVSSLGVMAYGQPGEDMISEADQRTIQFLSGDLLENVVEGPEGDAIYELYVPLDEDEEAALRAADAAGETGAGDGDLEDGGVENEVDEDVYNAVGAHVEDNDDDVIVID</sequence>
<keyword evidence="1" id="KW-0175">Coiled coil</keyword>
<feature type="compositionally biased region" description="Polar residues" evidence="2">
    <location>
        <begin position="1024"/>
        <end position="1033"/>
    </location>
</feature>
<feature type="region of interest" description="Disordered" evidence="2">
    <location>
        <begin position="486"/>
        <end position="524"/>
    </location>
</feature>
<feature type="compositionally biased region" description="Polar residues" evidence="2">
    <location>
        <begin position="581"/>
        <end position="594"/>
    </location>
</feature>
<protein>
    <submittedName>
        <fullName evidence="3">Uncharacterized protein</fullName>
    </submittedName>
</protein>
<dbReference type="Proteomes" id="UP000092666">
    <property type="component" value="Unassembled WGS sequence"/>
</dbReference>
<dbReference type="OrthoDB" id="3366922at2759"/>
<feature type="region of interest" description="Disordered" evidence="2">
    <location>
        <begin position="378"/>
        <end position="409"/>
    </location>
</feature>
<feature type="compositionally biased region" description="Polar residues" evidence="2">
    <location>
        <begin position="74"/>
        <end position="86"/>
    </location>
</feature>
<proteinExistence type="predicted"/>
<evidence type="ECO:0000256" key="1">
    <source>
        <dbReference type="SAM" id="Coils"/>
    </source>
</evidence>
<organism evidence="3 4">
    <name type="scientific">Kwoniella heveanensis BCC8398</name>
    <dbReference type="NCBI Taxonomy" id="1296120"/>
    <lineage>
        <taxon>Eukaryota</taxon>
        <taxon>Fungi</taxon>
        <taxon>Dikarya</taxon>
        <taxon>Basidiomycota</taxon>
        <taxon>Agaricomycotina</taxon>
        <taxon>Tremellomycetes</taxon>
        <taxon>Tremellales</taxon>
        <taxon>Cryptococcaceae</taxon>
        <taxon>Kwoniella</taxon>
    </lineage>
</organism>
<feature type="coiled-coil region" evidence="1">
    <location>
        <begin position="409"/>
        <end position="461"/>
    </location>
</feature>
<accession>A0A1B9H319</accession>
<feature type="compositionally biased region" description="Polar residues" evidence="2">
    <location>
        <begin position="488"/>
        <end position="502"/>
    </location>
</feature>
<feature type="region of interest" description="Disordered" evidence="2">
    <location>
        <begin position="174"/>
        <end position="353"/>
    </location>
</feature>
<feature type="compositionally biased region" description="Low complexity" evidence="2">
    <location>
        <begin position="211"/>
        <end position="222"/>
    </location>
</feature>
<feature type="region of interest" description="Disordered" evidence="2">
    <location>
        <begin position="1024"/>
        <end position="1044"/>
    </location>
</feature>
<evidence type="ECO:0000256" key="2">
    <source>
        <dbReference type="SAM" id="MobiDB-lite"/>
    </source>
</evidence>
<feature type="compositionally biased region" description="Polar residues" evidence="2">
    <location>
        <begin position="258"/>
        <end position="304"/>
    </location>
</feature>
<feature type="compositionally biased region" description="Low complexity" evidence="2">
    <location>
        <begin position="243"/>
        <end position="253"/>
    </location>
</feature>
<evidence type="ECO:0000313" key="3">
    <source>
        <dbReference type="EMBL" id="OCF37668.1"/>
    </source>
</evidence>
<feature type="compositionally biased region" description="Basic and acidic residues" evidence="2">
    <location>
        <begin position="385"/>
        <end position="395"/>
    </location>
</feature>
<feature type="compositionally biased region" description="Pro residues" evidence="2">
    <location>
        <begin position="226"/>
        <end position="240"/>
    </location>
</feature>
<reference evidence="3 4" key="1">
    <citation type="submission" date="2013-07" db="EMBL/GenBank/DDBJ databases">
        <title>The Genome Sequence of Cryptococcus heveanensis BCC8398.</title>
        <authorList>
            <consortium name="The Broad Institute Genome Sequencing Platform"/>
            <person name="Cuomo C."/>
            <person name="Litvintseva A."/>
            <person name="Chen Y."/>
            <person name="Heitman J."/>
            <person name="Sun S."/>
            <person name="Springer D."/>
            <person name="Dromer F."/>
            <person name="Young S.K."/>
            <person name="Zeng Q."/>
            <person name="Gargeya S."/>
            <person name="Fitzgerald M."/>
            <person name="Abouelleil A."/>
            <person name="Alvarado L."/>
            <person name="Berlin A.M."/>
            <person name="Chapman S.B."/>
            <person name="Dewar J."/>
            <person name="Goldberg J."/>
            <person name="Griggs A."/>
            <person name="Gujja S."/>
            <person name="Hansen M."/>
            <person name="Howarth C."/>
            <person name="Imamovic A."/>
            <person name="Larimer J."/>
            <person name="McCowan C."/>
            <person name="Murphy C."/>
            <person name="Pearson M."/>
            <person name="Priest M."/>
            <person name="Roberts A."/>
            <person name="Saif S."/>
            <person name="Shea T."/>
            <person name="Sykes S."/>
            <person name="Wortman J."/>
            <person name="Nusbaum C."/>
            <person name="Birren B."/>
        </authorList>
    </citation>
    <scope>NUCLEOTIDE SEQUENCE [LARGE SCALE GENOMIC DNA]</scope>
    <source>
        <strain evidence="3 4">BCC8398</strain>
    </source>
</reference>
<feature type="region of interest" description="Disordered" evidence="2">
    <location>
        <begin position="31"/>
        <end position="122"/>
    </location>
</feature>
<gene>
    <name evidence="3" type="ORF">I316_00795</name>
</gene>
<reference evidence="4" key="2">
    <citation type="submission" date="2013-12" db="EMBL/GenBank/DDBJ databases">
        <title>Evolution of pathogenesis and genome organization in the Tremellales.</title>
        <authorList>
            <person name="Cuomo C."/>
            <person name="Litvintseva A."/>
            <person name="Heitman J."/>
            <person name="Chen Y."/>
            <person name="Sun S."/>
            <person name="Springer D."/>
            <person name="Dromer F."/>
            <person name="Young S."/>
            <person name="Zeng Q."/>
            <person name="Chapman S."/>
            <person name="Gujja S."/>
            <person name="Saif S."/>
            <person name="Birren B."/>
        </authorList>
    </citation>
    <scope>NUCLEOTIDE SEQUENCE [LARGE SCALE GENOMIC DNA]</scope>
    <source>
        <strain evidence="4">BCC8398</strain>
    </source>
</reference>
<evidence type="ECO:0000313" key="4">
    <source>
        <dbReference type="Proteomes" id="UP000092666"/>
    </source>
</evidence>
<feature type="compositionally biased region" description="Basic and acidic residues" evidence="2">
    <location>
        <begin position="110"/>
        <end position="122"/>
    </location>
</feature>
<name>A0A1B9H319_9TREE</name>
<keyword evidence="4" id="KW-1185">Reference proteome</keyword>
<feature type="region of interest" description="Disordered" evidence="2">
    <location>
        <begin position="559"/>
        <end position="618"/>
    </location>
</feature>